<dbReference type="AlphaFoldDB" id="A0A9J7MXR2"/>
<evidence type="ECO:0000256" key="1">
    <source>
        <dbReference type="ARBA" id="ARBA00023157"/>
    </source>
</evidence>
<dbReference type="PANTHER" id="PTHR47635">
    <property type="entry name" value="CUB DOMAIN-CONTAINING PROTEIN"/>
    <property type="match status" value="1"/>
</dbReference>
<dbReference type="SUPFAM" id="SSF49899">
    <property type="entry name" value="Concanavalin A-like lectins/glucanases"/>
    <property type="match status" value="1"/>
</dbReference>
<reference evidence="5" key="2">
    <citation type="submission" date="2025-08" db="UniProtKB">
        <authorList>
            <consortium name="RefSeq"/>
        </authorList>
    </citation>
    <scope>IDENTIFICATION</scope>
    <source>
        <strain evidence="5">S238N-H82</strain>
        <tissue evidence="5">Testes</tissue>
    </source>
</reference>
<dbReference type="SUPFAM" id="SSF57492">
    <property type="entry name" value="Trefoil"/>
    <property type="match status" value="1"/>
</dbReference>
<evidence type="ECO:0000313" key="4">
    <source>
        <dbReference type="Proteomes" id="UP000001554"/>
    </source>
</evidence>
<dbReference type="OrthoDB" id="10051464at2759"/>
<keyword evidence="1 2" id="KW-1015">Disulfide bond</keyword>
<keyword evidence="4" id="KW-1185">Reference proteome</keyword>
<dbReference type="Pfam" id="PF00088">
    <property type="entry name" value="Trefoil"/>
    <property type="match status" value="1"/>
</dbReference>
<dbReference type="Proteomes" id="UP000001554">
    <property type="component" value="Chromosome 7"/>
</dbReference>
<dbReference type="RefSeq" id="XP_035682606.1">
    <property type="nucleotide sequence ID" value="XM_035826713.1"/>
</dbReference>
<dbReference type="PROSITE" id="PS51448">
    <property type="entry name" value="P_TREFOIL_2"/>
    <property type="match status" value="1"/>
</dbReference>
<dbReference type="KEGG" id="bfo:118420009"/>
<proteinExistence type="predicted"/>
<protein>
    <submittedName>
        <fullName evidence="5">Uncharacterized protein LOC118420009</fullName>
    </submittedName>
</protein>
<dbReference type="Gene3D" id="4.10.110.10">
    <property type="entry name" value="Spasmolytic Protein, domain 1"/>
    <property type="match status" value="1"/>
</dbReference>
<accession>A0A9J7MXR2</accession>
<dbReference type="InterPro" id="IPR017994">
    <property type="entry name" value="P_trefoil_chordata"/>
</dbReference>
<dbReference type="SMART" id="SM00018">
    <property type="entry name" value="PD"/>
    <property type="match status" value="1"/>
</dbReference>
<dbReference type="InterPro" id="IPR000519">
    <property type="entry name" value="P_trefoil_dom"/>
</dbReference>
<dbReference type="PRINTS" id="PR00680">
    <property type="entry name" value="PTREFOIL"/>
</dbReference>
<dbReference type="CDD" id="cd00111">
    <property type="entry name" value="Trefoil"/>
    <property type="match status" value="1"/>
</dbReference>
<feature type="disulfide bond" evidence="2">
    <location>
        <begin position="229"/>
        <end position="244"/>
    </location>
</feature>
<dbReference type="PANTHER" id="PTHR47635:SF2">
    <property type="entry name" value="LAMG-LIKE JELLYROLL FOLD DOMAIN-CONTAINING PROTEIN"/>
    <property type="match status" value="1"/>
</dbReference>
<evidence type="ECO:0000313" key="5">
    <source>
        <dbReference type="RefSeq" id="XP_035682606.1"/>
    </source>
</evidence>
<dbReference type="Gene3D" id="2.60.120.200">
    <property type="match status" value="1"/>
</dbReference>
<name>A0A9J7MXR2_BRAFL</name>
<feature type="disulfide bond" evidence="2">
    <location>
        <begin position="219"/>
        <end position="245"/>
    </location>
</feature>
<feature type="disulfide bond" evidence="2">
    <location>
        <begin position="239"/>
        <end position="256"/>
    </location>
</feature>
<feature type="domain" description="P-type" evidence="3">
    <location>
        <begin position="217"/>
        <end position="260"/>
    </location>
</feature>
<dbReference type="Pfam" id="PF22633">
    <property type="entry name" value="F5_F8_type_C_2"/>
    <property type="match status" value="1"/>
</dbReference>
<dbReference type="InterPro" id="IPR013320">
    <property type="entry name" value="ConA-like_dom_sf"/>
</dbReference>
<dbReference type="SUPFAM" id="SSF49785">
    <property type="entry name" value="Galactose-binding domain-like"/>
    <property type="match status" value="1"/>
</dbReference>
<reference evidence="4" key="1">
    <citation type="journal article" date="2020" name="Nat. Ecol. Evol.">
        <title>Deeply conserved synteny resolves early events in vertebrate evolution.</title>
        <authorList>
            <person name="Simakov O."/>
            <person name="Marletaz F."/>
            <person name="Yue J.X."/>
            <person name="O'Connell B."/>
            <person name="Jenkins J."/>
            <person name="Brandt A."/>
            <person name="Calef R."/>
            <person name="Tung C.H."/>
            <person name="Huang T.K."/>
            <person name="Schmutz J."/>
            <person name="Satoh N."/>
            <person name="Yu J.K."/>
            <person name="Putnam N.H."/>
            <person name="Green R.E."/>
            <person name="Rokhsar D.S."/>
        </authorList>
    </citation>
    <scope>NUCLEOTIDE SEQUENCE [LARGE SCALE GENOMIC DNA]</scope>
    <source>
        <strain evidence="4">S238N-H82</strain>
    </source>
</reference>
<evidence type="ECO:0000259" key="3">
    <source>
        <dbReference type="PROSITE" id="PS51448"/>
    </source>
</evidence>
<dbReference type="FunFam" id="4.10.110.10:FF:000006">
    <property type="entry name" value="Trefoil factor 1"/>
    <property type="match status" value="1"/>
</dbReference>
<organism evidence="4 5">
    <name type="scientific">Branchiostoma floridae</name>
    <name type="common">Florida lancelet</name>
    <name type="synonym">Amphioxus</name>
    <dbReference type="NCBI Taxonomy" id="7739"/>
    <lineage>
        <taxon>Eukaryota</taxon>
        <taxon>Metazoa</taxon>
        <taxon>Chordata</taxon>
        <taxon>Cephalochordata</taxon>
        <taxon>Leptocardii</taxon>
        <taxon>Amphioxiformes</taxon>
        <taxon>Branchiostomatidae</taxon>
        <taxon>Branchiostoma</taxon>
    </lineage>
</organism>
<sequence>MRIKLCHCACSVSNIYRLVIFNRQDCCSERLNPFNIHIGDSDQVSTNPRCGGDHQIDVNQPSISVSCQGMKGRYVGVSLPGSSRILTLCEVQVFSVSYGLTIATDAADYSGTTDSLTVEIFSDVCDDVCVTTTVSGLTADGTEYNRAFAASSFGDPSRLRLTISGGDWLKLDWIDVYSGYTGLYYRFSCPSNGCQLSTDSSEGSEQLNLYVGFVDENECQLDPSARQDCGWGGITPAECQERGCCFDSSFQDAPWCFYSTATDAVIGLWPLNGHYGASDITGNGNNGTATGTQSAPGPYGDADGAFLFSGTENSYIDIPNNGRLDVRYSYTILAHIYPTGEGGPIFDYVGNNNAWGVHFWQAAPQELFMK</sequence>
<gene>
    <name evidence="5" type="primary">LOC118420009</name>
</gene>
<dbReference type="InterPro" id="IPR044913">
    <property type="entry name" value="P_trefoil_dom_sf"/>
</dbReference>
<evidence type="ECO:0000256" key="2">
    <source>
        <dbReference type="PROSITE-ProRule" id="PRU00779"/>
    </source>
</evidence>
<dbReference type="GeneID" id="118420009"/>
<dbReference type="Gene3D" id="2.60.120.260">
    <property type="entry name" value="Galactose-binding domain-like"/>
    <property type="match status" value="1"/>
</dbReference>
<dbReference type="InterPro" id="IPR008979">
    <property type="entry name" value="Galactose-bd-like_sf"/>
</dbReference>